<feature type="compositionally biased region" description="Polar residues" evidence="1">
    <location>
        <begin position="516"/>
        <end position="536"/>
    </location>
</feature>
<reference evidence="3 4" key="1">
    <citation type="journal article" date="2013" name="Proc. Natl. Acad. Sci. U.S.A.">
        <title>Fine-scale variation in meiotic recombination in Mimulus inferred from population shotgun sequencing.</title>
        <authorList>
            <person name="Hellsten U."/>
            <person name="Wright K.M."/>
            <person name="Jenkins J."/>
            <person name="Shu S."/>
            <person name="Yuan Y."/>
            <person name="Wessler S.R."/>
            <person name="Schmutz J."/>
            <person name="Willis J.H."/>
            <person name="Rokhsar D.S."/>
        </authorList>
    </citation>
    <scope>NUCLEOTIDE SEQUENCE [LARGE SCALE GENOMIC DNA]</scope>
    <source>
        <strain evidence="4">cv. DUN x IM62</strain>
    </source>
</reference>
<feature type="region of interest" description="Disordered" evidence="1">
    <location>
        <begin position="1"/>
        <end position="22"/>
    </location>
</feature>
<organism evidence="3 4">
    <name type="scientific">Erythranthe guttata</name>
    <name type="common">Yellow monkey flower</name>
    <name type="synonym">Mimulus guttatus</name>
    <dbReference type="NCBI Taxonomy" id="4155"/>
    <lineage>
        <taxon>Eukaryota</taxon>
        <taxon>Viridiplantae</taxon>
        <taxon>Streptophyta</taxon>
        <taxon>Embryophyta</taxon>
        <taxon>Tracheophyta</taxon>
        <taxon>Spermatophyta</taxon>
        <taxon>Magnoliopsida</taxon>
        <taxon>eudicotyledons</taxon>
        <taxon>Gunneridae</taxon>
        <taxon>Pentapetalae</taxon>
        <taxon>asterids</taxon>
        <taxon>lamiids</taxon>
        <taxon>Lamiales</taxon>
        <taxon>Phrymaceae</taxon>
        <taxon>Erythranthe</taxon>
    </lineage>
</organism>
<feature type="region of interest" description="Disordered" evidence="1">
    <location>
        <begin position="99"/>
        <end position="123"/>
    </location>
</feature>
<evidence type="ECO:0000259" key="2">
    <source>
        <dbReference type="PROSITE" id="PS50053"/>
    </source>
</evidence>
<dbReference type="EMBL" id="KI630592">
    <property type="protein sequence ID" value="EYU36820.1"/>
    <property type="molecule type" value="Genomic_DNA"/>
</dbReference>
<dbReference type="GO" id="GO:0071818">
    <property type="term" value="C:BAT3 complex"/>
    <property type="evidence" value="ECO:0000318"/>
    <property type="project" value="GO_Central"/>
</dbReference>
<dbReference type="InterPro" id="IPR029071">
    <property type="entry name" value="Ubiquitin-like_domsf"/>
</dbReference>
<gene>
    <name evidence="3" type="ORF">MIMGU_mgv1a001136mg</name>
</gene>
<dbReference type="PANTHER" id="PTHR15204">
    <property type="entry name" value="LARGE PROLINE-RICH PROTEIN BAG6"/>
    <property type="match status" value="1"/>
</dbReference>
<dbReference type="Pfam" id="PF00240">
    <property type="entry name" value="ubiquitin"/>
    <property type="match status" value="1"/>
</dbReference>
<evidence type="ECO:0000313" key="3">
    <source>
        <dbReference type="EMBL" id="EYU36820.1"/>
    </source>
</evidence>
<keyword evidence="4" id="KW-1185">Reference proteome</keyword>
<dbReference type="InterPro" id="IPR000626">
    <property type="entry name" value="Ubiquitin-like_dom"/>
</dbReference>
<dbReference type="SMART" id="SM00213">
    <property type="entry name" value="UBQ"/>
    <property type="match status" value="1"/>
</dbReference>
<protein>
    <recommendedName>
        <fullName evidence="2">Ubiquitin-like domain-containing protein</fullName>
    </recommendedName>
</protein>
<proteinExistence type="predicted"/>
<dbReference type="PROSITE" id="PS00299">
    <property type="entry name" value="UBIQUITIN_1"/>
    <property type="match status" value="1"/>
</dbReference>
<feature type="region of interest" description="Disordered" evidence="1">
    <location>
        <begin position="176"/>
        <end position="210"/>
    </location>
</feature>
<dbReference type="PROSITE" id="PS50053">
    <property type="entry name" value="UBIQUITIN_2"/>
    <property type="match status" value="1"/>
</dbReference>
<feature type="compositionally biased region" description="Polar residues" evidence="1">
    <location>
        <begin position="106"/>
        <end position="121"/>
    </location>
</feature>
<feature type="region of interest" description="Disordered" evidence="1">
    <location>
        <begin position="415"/>
        <end position="451"/>
    </location>
</feature>
<dbReference type="GO" id="GO:0031593">
    <property type="term" value="F:polyubiquitin modification-dependent protein binding"/>
    <property type="evidence" value="ECO:0000318"/>
    <property type="project" value="GO_Central"/>
</dbReference>
<feature type="compositionally biased region" description="Basic and acidic residues" evidence="1">
    <location>
        <begin position="498"/>
        <end position="515"/>
    </location>
</feature>
<dbReference type="InterPro" id="IPR019956">
    <property type="entry name" value="Ubiquitin_dom"/>
</dbReference>
<dbReference type="SUPFAM" id="SSF54236">
    <property type="entry name" value="Ubiquitin-like"/>
    <property type="match status" value="1"/>
</dbReference>
<evidence type="ECO:0000256" key="1">
    <source>
        <dbReference type="SAM" id="MobiDB-lite"/>
    </source>
</evidence>
<feature type="region of interest" description="Disordered" evidence="1">
    <location>
        <begin position="495"/>
        <end position="540"/>
    </location>
</feature>
<dbReference type="Gene3D" id="3.10.20.90">
    <property type="entry name" value="Phosphatidylinositol 3-kinase Catalytic Subunit, Chain A, domain 1"/>
    <property type="match status" value="1"/>
</dbReference>
<dbReference type="FunFam" id="3.10.20.90:FF:000154">
    <property type="entry name" value="Large proline-rich protein BAG6"/>
    <property type="match status" value="1"/>
</dbReference>
<feature type="region of interest" description="Disordered" evidence="1">
    <location>
        <begin position="558"/>
        <end position="679"/>
    </location>
</feature>
<name>A0A022RD37_ERYGU</name>
<dbReference type="AlphaFoldDB" id="A0A022RD37"/>
<feature type="compositionally biased region" description="Low complexity" evidence="1">
    <location>
        <begin position="188"/>
        <end position="203"/>
    </location>
</feature>
<dbReference type="GO" id="GO:0051787">
    <property type="term" value="F:misfolded protein binding"/>
    <property type="evidence" value="ECO:0000318"/>
    <property type="project" value="GO_Central"/>
</dbReference>
<feature type="compositionally biased region" description="Polar residues" evidence="1">
    <location>
        <begin position="177"/>
        <end position="187"/>
    </location>
</feature>
<dbReference type="GO" id="GO:0036503">
    <property type="term" value="P:ERAD pathway"/>
    <property type="evidence" value="ECO:0000318"/>
    <property type="project" value="GO_Central"/>
</dbReference>
<dbReference type="PANTHER" id="PTHR15204:SF5">
    <property type="entry name" value="LARGE PROLINE-RICH PROTEIN BAG6 ISOFORM X1"/>
    <property type="match status" value="1"/>
</dbReference>
<feature type="domain" description="Ubiquitin-like" evidence="2">
    <location>
        <begin position="24"/>
        <end position="99"/>
    </location>
</feature>
<feature type="region of interest" description="Disordered" evidence="1">
    <location>
        <begin position="248"/>
        <end position="272"/>
    </location>
</feature>
<accession>A0A022RD37</accession>
<sequence>MANLDSAEGSGARDASGQSSESTFEINIKTLDSRICSFHVDKNIVVLAFKEKIASQIGVPVGQQRLIFRGKVLKDDHLLSEYNVENGDTLHLVERQLQPAPGPNTVEATSSNGNRGVQDSTAGVPRNRIGQIAHSVVLGTLNVGDAGEGAGPDLSRVIGAVLSSIGIGNLAGGVQPGFQTSHGNDSEGSQVNSSNRSQGGNQSIPSPYPMQTPIGAAVALPSLNLPIPDSLNTLTEFMNRMESAFLQNGNSQNQSPTASGSIPTPQLPTNTRGSTVEALTIVLRHAERLLRDHAASALSHTAGRLDQEGGSNDSAVRGQVQTESMRLGVSMQHLGALFLELGRTILTLRMGQSPGESFVNSGPAVYISPSGPNPIMVQPFPLQTSSLFGNSSGVAPNLVATNPIGVGNVPRNVNIHIHTGKPPSGEETQRDRASRTESGESGQTRVLSGLNVIASRPTIPISSAVQPGTGVSQASQPNAISSIVAEIDRQIRSLTDNRQNEHHTPSEGLVDDARSHQSNLSSSRVGDTSQTSSHNTIMEDQKVKVGNFTLYDCFSSEGGPHHTSSASEYAERSEAPPKSSQGNDNPDGPSSVPLGLGLGGLQPKRRASLPRAQAKSGDGANSSGQDKKTREVGQQVLQSLASSFSSRGDANPPPVQQPSNFARGGVMGNVPPPSGQNADLADAMSQVLQSPSLDGLLAGVSQQTGVGSPDMLRNMFQQFTQNPAMMNTVSQIAQQFDGNDIGSMFSGSGSGGQGGGFDISRMMQQMMPLLTQTLGGVSPLPQQSPPSEPLLLGSSSRRDIPPVINDYPQGIDLQQVVQRLEGGSSSEEVFRSLVDRAAHLSGSSEESAVNELSSQAGLAQEFMEMLRLDVSRRLQNEGGS</sequence>
<dbReference type="PRINTS" id="PR00348">
    <property type="entry name" value="UBIQUITIN"/>
</dbReference>
<dbReference type="InterPro" id="IPR019954">
    <property type="entry name" value="Ubiquitin_CS"/>
</dbReference>
<feature type="compositionally biased region" description="Polar residues" evidence="1">
    <location>
        <begin position="635"/>
        <end position="648"/>
    </location>
</feature>
<dbReference type="eggNOG" id="KOG4248">
    <property type="taxonomic scope" value="Eukaryota"/>
</dbReference>
<feature type="compositionally biased region" description="Basic and acidic residues" evidence="1">
    <location>
        <begin position="427"/>
        <end position="438"/>
    </location>
</feature>
<evidence type="ECO:0000313" key="4">
    <source>
        <dbReference type="Proteomes" id="UP000030748"/>
    </source>
</evidence>
<dbReference type="STRING" id="4155.A0A022RD37"/>
<dbReference type="Proteomes" id="UP000030748">
    <property type="component" value="Unassembled WGS sequence"/>
</dbReference>